<dbReference type="Pfam" id="PF02472">
    <property type="entry name" value="ExbD"/>
    <property type="match status" value="1"/>
</dbReference>
<dbReference type="Proteomes" id="UP000218151">
    <property type="component" value="Unassembled WGS sequence"/>
</dbReference>
<name>A0A2A2SF22_9SPHN</name>
<feature type="transmembrane region" description="Helical" evidence="8">
    <location>
        <begin position="21"/>
        <end position="40"/>
    </location>
</feature>
<dbReference type="GO" id="GO:0005886">
    <property type="term" value="C:plasma membrane"/>
    <property type="evidence" value="ECO:0007669"/>
    <property type="project" value="UniProtKB-SubCell"/>
</dbReference>
<keyword evidence="7" id="KW-0653">Protein transport</keyword>
<keyword evidence="7" id="KW-0813">Transport</keyword>
<sequence length="136" mass="14934">MRRNPAFALEHRPMGELNITPLIDVMLVLLVMFILAVPAATHEVEVDLPQGGTPPLDRVEHRLELLRDGSLRLDGVAMTDSAAAARLRALADDPKALLVFRADGQARYERADQVLAEVKRAGVTRLGFEGLAAFRQ</sequence>
<dbReference type="GO" id="GO:0022857">
    <property type="term" value="F:transmembrane transporter activity"/>
    <property type="evidence" value="ECO:0007669"/>
    <property type="project" value="InterPro"/>
</dbReference>
<dbReference type="PANTHER" id="PTHR30558:SF7">
    <property type="entry name" value="TOL-PAL SYSTEM PROTEIN TOLR"/>
    <property type="match status" value="1"/>
</dbReference>
<dbReference type="AlphaFoldDB" id="A0A2A2SF22"/>
<reference evidence="10" key="1">
    <citation type="submission" date="2017-09" db="EMBL/GenBank/DDBJ databases">
        <authorList>
            <person name="Feng G."/>
            <person name="Zhu H."/>
        </authorList>
    </citation>
    <scope>NUCLEOTIDE SEQUENCE [LARGE SCALE GENOMIC DNA]</scope>
    <source>
        <strain evidence="10">1PNM-20</strain>
    </source>
</reference>
<keyword evidence="3" id="KW-1003">Cell membrane</keyword>
<evidence type="ECO:0000256" key="7">
    <source>
        <dbReference type="RuleBase" id="RU003879"/>
    </source>
</evidence>
<protein>
    <submittedName>
        <fullName evidence="9">Biopolymer transporter ExbD</fullName>
    </submittedName>
</protein>
<comment type="caution">
    <text evidence="9">The sequence shown here is derived from an EMBL/GenBank/DDBJ whole genome shotgun (WGS) entry which is preliminary data.</text>
</comment>
<evidence type="ECO:0000256" key="8">
    <source>
        <dbReference type="SAM" id="Phobius"/>
    </source>
</evidence>
<keyword evidence="4 7" id="KW-0812">Transmembrane</keyword>
<proteinExistence type="inferred from homology"/>
<evidence type="ECO:0000256" key="3">
    <source>
        <dbReference type="ARBA" id="ARBA00022475"/>
    </source>
</evidence>
<organism evidence="9 10">
    <name type="scientific">Sphingomonas lenta</name>
    <dbReference type="NCBI Taxonomy" id="1141887"/>
    <lineage>
        <taxon>Bacteria</taxon>
        <taxon>Pseudomonadati</taxon>
        <taxon>Pseudomonadota</taxon>
        <taxon>Alphaproteobacteria</taxon>
        <taxon>Sphingomonadales</taxon>
        <taxon>Sphingomonadaceae</taxon>
        <taxon>Sphingomonas</taxon>
    </lineage>
</organism>
<accession>A0A2A2SF22</accession>
<evidence type="ECO:0000256" key="6">
    <source>
        <dbReference type="ARBA" id="ARBA00023136"/>
    </source>
</evidence>
<dbReference type="OrthoDB" id="7573672at2"/>
<evidence type="ECO:0000256" key="2">
    <source>
        <dbReference type="ARBA" id="ARBA00005811"/>
    </source>
</evidence>
<dbReference type="InterPro" id="IPR003400">
    <property type="entry name" value="ExbD"/>
</dbReference>
<evidence type="ECO:0000256" key="4">
    <source>
        <dbReference type="ARBA" id="ARBA00022692"/>
    </source>
</evidence>
<dbReference type="PANTHER" id="PTHR30558">
    <property type="entry name" value="EXBD MEMBRANE COMPONENT OF PMF-DRIVEN MACROMOLECULE IMPORT SYSTEM"/>
    <property type="match status" value="1"/>
</dbReference>
<keyword evidence="10" id="KW-1185">Reference proteome</keyword>
<dbReference type="EMBL" id="NSLI01000003">
    <property type="protein sequence ID" value="PAX07805.1"/>
    <property type="molecule type" value="Genomic_DNA"/>
</dbReference>
<dbReference type="Gene3D" id="3.30.420.270">
    <property type="match status" value="1"/>
</dbReference>
<evidence type="ECO:0000313" key="9">
    <source>
        <dbReference type="EMBL" id="PAX07805.1"/>
    </source>
</evidence>
<keyword evidence="6 8" id="KW-0472">Membrane</keyword>
<dbReference type="RefSeq" id="WP_095998048.1">
    <property type="nucleotide sequence ID" value="NZ_NSLI01000003.1"/>
</dbReference>
<evidence type="ECO:0000313" key="10">
    <source>
        <dbReference type="Proteomes" id="UP000218151"/>
    </source>
</evidence>
<keyword evidence="5 8" id="KW-1133">Transmembrane helix</keyword>
<evidence type="ECO:0000256" key="1">
    <source>
        <dbReference type="ARBA" id="ARBA00004162"/>
    </source>
</evidence>
<dbReference type="GO" id="GO:0015031">
    <property type="term" value="P:protein transport"/>
    <property type="evidence" value="ECO:0007669"/>
    <property type="project" value="UniProtKB-KW"/>
</dbReference>
<evidence type="ECO:0000256" key="5">
    <source>
        <dbReference type="ARBA" id="ARBA00022989"/>
    </source>
</evidence>
<comment type="subcellular location">
    <subcellularLocation>
        <location evidence="1">Cell membrane</location>
        <topology evidence="1">Single-pass membrane protein</topology>
    </subcellularLocation>
    <subcellularLocation>
        <location evidence="7">Cell membrane</location>
        <topology evidence="7">Single-pass type II membrane protein</topology>
    </subcellularLocation>
</comment>
<comment type="similarity">
    <text evidence="2 7">Belongs to the ExbD/TolR family.</text>
</comment>
<gene>
    <name evidence="9" type="ORF">CKY28_09255</name>
</gene>